<gene>
    <name evidence="1" type="ORF">BSAL_25835</name>
</gene>
<keyword evidence="2" id="KW-1185">Reference proteome</keyword>
<dbReference type="VEuPathDB" id="TriTrypDB:BSAL_25835"/>
<evidence type="ECO:0000313" key="2">
    <source>
        <dbReference type="Proteomes" id="UP000051952"/>
    </source>
</evidence>
<dbReference type="OrthoDB" id="10693285at2759"/>
<proteinExistence type="predicted"/>
<protein>
    <submittedName>
        <fullName evidence="1">Uncharacterized protein</fullName>
    </submittedName>
</protein>
<organism evidence="1 2">
    <name type="scientific">Bodo saltans</name>
    <name type="common">Flagellated protozoan</name>
    <dbReference type="NCBI Taxonomy" id="75058"/>
    <lineage>
        <taxon>Eukaryota</taxon>
        <taxon>Discoba</taxon>
        <taxon>Euglenozoa</taxon>
        <taxon>Kinetoplastea</taxon>
        <taxon>Metakinetoplastina</taxon>
        <taxon>Eubodonida</taxon>
        <taxon>Bodonidae</taxon>
        <taxon>Bodo</taxon>
    </lineage>
</organism>
<dbReference type="EMBL" id="CYKH01001806">
    <property type="protein sequence ID" value="CUG90268.1"/>
    <property type="molecule type" value="Genomic_DNA"/>
</dbReference>
<accession>A0A0S4JI97</accession>
<sequence>MRVLEISREALDRFKFYQNQKVQQTLGGDSGQISTIIGVIDGVLYHHEEGADGATELFGRNFNEIQGNYGLVLLDKLMYLKRTQAMTTSQNYNPSASATLSSSPLANISPSDVALKHPYHQVGDRGLLIFESSAEIVFDAFSAESGQRFMYLRGPRRGNITTVIGMMDGCLWHQLDGATQYEVLRVPSSTSSDQLSDDGRGGLSITSIDMKTQQQQQQRFAAFRHSDAVTMARSKLWYPIDPGVVYEDSLDIFAGYRSCVACGFFYRQMVQFQKGPYADMRGVILGALSGNLQCLLPFRHVPVALGTTQAEIVEAHSPQVVGVLSYNPVHEPQPQYLHYPGLGGDVLRFDASYGACLPFGGVRGQRVKVVLGHLAGLCGFVVGCRSAKLWAQLDGESGAQPLVQGSFVLLRGSIFVPDRSIEIVSDSVTEAHFLAVFPSRDAQPASLHDDASPDITVRYLAEFGEVIALNASPVACDSFGFYHSQRLRVQRTPRRSLADDLSADVLFVVVVGVFHGELFYVVEGEPYARPFLARNRWQLEWMYAPDVVGLSPITNFSDMFCHDNNRLQWSGIDAFYEDPCVQLAYCVATDAVIGLDTLGVSSLHSAWRCGSTIIRQDRVVSETLPNGGVIHRPDGPQATVWGTFNHQLYIEFRSSYDISIGRANASSTLRRVEILPLKECPKWLPCAGWQHQSRKTFLSPEEIKKSESYESRIGIETLDTAIFTHWWCYLMKPGGADEERGDIDMSAISMLQHQTSQVLIASTTTYMSASPSTPAVGQTTTPPPPPRLVLFSGDVSQCLEKLFEVNGGKRGSHYDVDGGAYYIETMEYIVKNVMENTKVTYDMVREPLESINSYIQHTFRVDVKAHFPEIHDALLARVAARIQAHPGMEMRQVSMRRQTEIAFARDEIQLMHEVCEIFPTMLYSALERVGRSLPAHILHEVELRYAYVQASIRVAVLRWVLTLLGVSCGQANLPTLYLLLVSMEKCTGIVTDVPTMEEFDMHVREQMSALVEFEASLRLAMLQEERNEWLRRMPRRLKISTKQKPGRRLKNSMLESSVGLAAPLAALEAPTPFEEVDAYDGMSLRVTKSCLSIANEKFAALMTHKTAHNVACAKRLPLMHRFALQDGTALLLEPSCMTFQRGDVVEYTLGDIQGLRATIVGMFRGHLWRYEHTGVYSNLVMPFAGNETDIQTRYGLKVIKRENPSQVRLYPAHSLKLKESNVVSFLCYDGLLRDLDPSHHAVSPYGVLAGDRYTTTDDTNLDLFPFNGLVVLIVGVCKNGLLWFTVDQTGAMPFKNLGPDEMHASINVVEYFSLRRAYHAPFRQPSFEPSKLIACLGVVGPEEGAVSGTIGPMTLAFLAAPDALKSQFNIAPGAKIAITSGDNKGRRLSVVGMRHGKLWVLWEYEPAARPLKNSGLLGFDFKVLSSDASGGFKSPESTTQLNLNQVLGASTAKPSGSWLRFPTQRGGLALFQTDCFEAYKVESGQQVMYSVARRGAATLPKKKAIIVGIRDGGLWKVDEFECEAKPFIGVLDVATLHKKFDISAGPLVGVESETW</sequence>
<name>A0A0S4JI97_BODSA</name>
<dbReference type="Proteomes" id="UP000051952">
    <property type="component" value="Unassembled WGS sequence"/>
</dbReference>
<evidence type="ECO:0000313" key="1">
    <source>
        <dbReference type="EMBL" id="CUG90268.1"/>
    </source>
</evidence>
<reference evidence="2" key="1">
    <citation type="submission" date="2015-09" db="EMBL/GenBank/DDBJ databases">
        <authorList>
            <consortium name="Pathogen Informatics"/>
        </authorList>
    </citation>
    <scope>NUCLEOTIDE SEQUENCE [LARGE SCALE GENOMIC DNA]</scope>
    <source>
        <strain evidence="2">Lake Konstanz</strain>
    </source>
</reference>